<name>A0A0G0ZX09_9BACT</name>
<feature type="non-terminal residue" evidence="3">
    <location>
        <position position="1"/>
    </location>
</feature>
<organism evidence="3 4">
    <name type="scientific">Candidatus Yanofskybacteria bacterium GW2011_GWC2_41_9</name>
    <dbReference type="NCBI Taxonomy" id="1619029"/>
    <lineage>
        <taxon>Bacteria</taxon>
        <taxon>Candidatus Yanofskyibacteriota</taxon>
    </lineage>
</organism>
<evidence type="ECO:0000256" key="1">
    <source>
        <dbReference type="PROSITE-ProRule" id="PRU00339"/>
    </source>
</evidence>
<dbReference type="InterPro" id="IPR011990">
    <property type="entry name" value="TPR-like_helical_dom_sf"/>
</dbReference>
<dbReference type="SUPFAM" id="SSF48452">
    <property type="entry name" value="TPR-like"/>
    <property type="match status" value="2"/>
</dbReference>
<keyword evidence="1" id="KW-0802">TPR repeat</keyword>
<dbReference type="AlphaFoldDB" id="A0A0G0ZX09"/>
<dbReference type="InterPro" id="IPR019734">
    <property type="entry name" value="TPR_rpt"/>
</dbReference>
<feature type="repeat" description="TPR" evidence="1">
    <location>
        <begin position="233"/>
        <end position="266"/>
    </location>
</feature>
<proteinExistence type="predicted"/>
<dbReference type="SMART" id="SM00028">
    <property type="entry name" value="TPR"/>
    <property type="match status" value="5"/>
</dbReference>
<dbReference type="EMBL" id="LCCE01000025">
    <property type="protein sequence ID" value="KKS26576.1"/>
    <property type="molecule type" value="Genomic_DNA"/>
</dbReference>
<feature type="region of interest" description="Disordered" evidence="2">
    <location>
        <begin position="333"/>
        <end position="358"/>
    </location>
</feature>
<dbReference type="Proteomes" id="UP000033859">
    <property type="component" value="Unassembled WGS sequence"/>
</dbReference>
<dbReference type="PANTHER" id="PTHR12558">
    <property type="entry name" value="CELL DIVISION CYCLE 16,23,27"/>
    <property type="match status" value="1"/>
</dbReference>
<gene>
    <name evidence="3" type="ORF">UU84_C0025G0004</name>
</gene>
<evidence type="ECO:0000313" key="3">
    <source>
        <dbReference type="EMBL" id="KKS26576.1"/>
    </source>
</evidence>
<reference evidence="3 4" key="1">
    <citation type="journal article" date="2015" name="Nature">
        <title>rRNA introns, odd ribosomes, and small enigmatic genomes across a large radiation of phyla.</title>
        <authorList>
            <person name="Brown C.T."/>
            <person name="Hug L.A."/>
            <person name="Thomas B.C."/>
            <person name="Sharon I."/>
            <person name="Castelle C.J."/>
            <person name="Singh A."/>
            <person name="Wilkins M.J."/>
            <person name="Williams K.H."/>
            <person name="Banfield J.F."/>
        </authorList>
    </citation>
    <scope>NUCLEOTIDE SEQUENCE [LARGE SCALE GENOMIC DNA]</scope>
</reference>
<protein>
    <submittedName>
        <fullName evidence="3">Uncharacterized protein</fullName>
    </submittedName>
</protein>
<sequence length="358" mass="39324">SLLIVALMIGAAAGVYFEVNRYVAEIYFGKAITASGKGDSEATIGNLNRAAEFWKYDERYFQSLSQATFFKLNALLADKSTAQDVLRAQFQNITTNSIIFAQKAASLNPQNPFDAVLLGSIYENLIPFTNGAADFALSSYGRAAALDPKNPSNHFMLGRVYISLADLALARGSAEEAGVNLEKSAVNLERAIALKQDYAPARFLIVQVYDRQGKLPEAVKRAEELVMLNNTDVGALFQLGFLYYKAGRFDDSKIVFERTVELSQNYSNARYFLGLIYDRDAQMNKSSSAKATEDRNKAIEEFRKIGELNPDNAEVKQILVNLKAGKAALLGIAPPAPAPQNRAEAPVQEEAPVQKLKK</sequence>
<dbReference type="Pfam" id="PF13174">
    <property type="entry name" value="TPR_6"/>
    <property type="match status" value="1"/>
</dbReference>
<dbReference type="Gene3D" id="1.25.40.10">
    <property type="entry name" value="Tetratricopeptide repeat domain"/>
    <property type="match status" value="2"/>
</dbReference>
<dbReference type="PROSITE" id="PS50005">
    <property type="entry name" value="TPR"/>
    <property type="match status" value="1"/>
</dbReference>
<comment type="caution">
    <text evidence="3">The sequence shown here is derived from an EMBL/GenBank/DDBJ whole genome shotgun (WGS) entry which is preliminary data.</text>
</comment>
<evidence type="ECO:0000313" key="4">
    <source>
        <dbReference type="Proteomes" id="UP000033859"/>
    </source>
</evidence>
<accession>A0A0G0ZX09</accession>
<dbReference type="PANTHER" id="PTHR12558:SF13">
    <property type="entry name" value="CELL DIVISION CYCLE PROTEIN 27 HOMOLOG"/>
    <property type="match status" value="1"/>
</dbReference>
<evidence type="ECO:0000256" key="2">
    <source>
        <dbReference type="SAM" id="MobiDB-lite"/>
    </source>
</evidence>